<organism evidence="1 2">
    <name type="scientific">Streptosporangium jomthongense</name>
    <dbReference type="NCBI Taxonomy" id="1193683"/>
    <lineage>
        <taxon>Bacteria</taxon>
        <taxon>Bacillati</taxon>
        <taxon>Actinomycetota</taxon>
        <taxon>Actinomycetes</taxon>
        <taxon>Streptosporangiales</taxon>
        <taxon>Streptosporangiaceae</taxon>
        <taxon>Streptosporangium</taxon>
    </lineage>
</organism>
<name>A0ABV8EW15_9ACTN</name>
<accession>A0ABV8EW15</accession>
<dbReference type="EMBL" id="JBHSBC010000009">
    <property type="protein sequence ID" value="MFC3980476.1"/>
    <property type="molecule type" value="Genomic_DNA"/>
</dbReference>
<dbReference type="Proteomes" id="UP001595698">
    <property type="component" value="Unassembled WGS sequence"/>
</dbReference>
<proteinExistence type="predicted"/>
<gene>
    <name evidence="1" type="ORF">ACFOYY_10105</name>
</gene>
<dbReference type="NCBIfam" id="TIGR04500">
    <property type="entry name" value="PpiC_rel_mature"/>
    <property type="match status" value="1"/>
</dbReference>
<reference evidence="2" key="1">
    <citation type="journal article" date="2019" name="Int. J. Syst. Evol. Microbiol.">
        <title>The Global Catalogue of Microorganisms (GCM) 10K type strain sequencing project: providing services to taxonomists for standard genome sequencing and annotation.</title>
        <authorList>
            <consortium name="The Broad Institute Genomics Platform"/>
            <consortium name="The Broad Institute Genome Sequencing Center for Infectious Disease"/>
            <person name="Wu L."/>
            <person name="Ma J."/>
        </authorList>
    </citation>
    <scope>NUCLEOTIDE SEQUENCE [LARGE SCALE GENOMIC DNA]</scope>
    <source>
        <strain evidence="2">TBRC 7912</strain>
    </source>
</reference>
<sequence length="331" mass="36507">MSGFPETLAGAVELLRELPRRREAVPDARERVSAWRAAHPESLAQLVVDVRPGTPIVDYDLVLDHPDGGCVAITAPAEDGVPWTAEHSTHWAASNVLSVDGQQLSVQTALFTLKALADRDRTVHDDLIDYCLLILESWQEPAPSQEELQRASDDFRRHRGLHSRADMLRWLEEVGLTPGAYDNHLHSLAKMRGFRARREAESAEAYFAEHAAEFDRVSAVWATGSEERLTELAGRDDPFAALGEAVARPVGDLTVHVADRSASELPAPLRELGEGEAIGPVPHRDGFLFGAVRRRDPARPDGPTLAAAGRAAFTAFLADRRAKARIEWYWL</sequence>
<evidence type="ECO:0000313" key="1">
    <source>
        <dbReference type="EMBL" id="MFC3980476.1"/>
    </source>
</evidence>
<comment type="caution">
    <text evidence="1">The sequence shown here is derived from an EMBL/GenBank/DDBJ whole genome shotgun (WGS) entry which is preliminary data.</text>
</comment>
<keyword evidence="2" id="KW-1185">Reference proteome</keyword>
<dbReference type="RefSeq" id="WP_386189535.1">
    <property type="nucleotide sequence ID" value="NZ_JBHSBC010000009.1"/>
</dbReference>
<evidence type="ECO:0000313" key="2">
    <source>
        <dbReference type="Proteomes" id="UP001595698"/>
    </source>
</evidence>
<dbReference type="InterPro" id="IPR030985">
    <property type="entry name" value="PpiC-rel_mature"/>
</dbReference>
<protein>
    <submittedName>
        <fullName evidence="1">TIGR04500 family putative peptide maturation system protein</fullName>
    </submittedName>
</protein>